<dbReference type="SUPFAM" id="SSF50129">
    <property type="entry name" value="GroES-like"/>
    <property type="match status" value="1"/>
</dbReference>
<dbReference type="SMART" id="SM00829">
    <property type="entry name" value="PKS_ER"/>
    <property type="match status" value="1"/>
</dbReference>
<feature type="domain" description="Enoyl reductase (ER)" evidence="3">
    <location>
        <begin position="17"/>
        <end position="337"/>
    </location>
</feature>
<dbReference type="Pfam" id="PF00107">
    <property type="entry name" value="ADH_zinc_N"/>
    <property type="match status" value="1"/>
</dbReference>
<dbReference type="Pfam" id="PF08240">
    <property type="entry name" value="ADH_N"/>
    <property type="match status" value="1"/>
</dbReference>
<reference evidence="4" key="2">
    <citation type="submission" date="2021-02" db="EMBL/GenBank/DDBJ databases">
        <title>Aspergillus chevalieri M1 genome sequence.</title>
        <authorList>
            <person name="Kadooka C."/>
            <person name="Mori K."/>
            <person name="Futagami T."/>
        </authorList>
    </citation>
    <scope>NUCLEOTIDE SEQUENCE</scope>
    <source>
        <strain evidence="4">M1</strain>
    </source>
</reference>
<evidence type="ECO:0000256" key="2">
    <source>
        <dbReference type="ARBA" id="ARBA00023002"/>
    </source>
</evidence>
<dbReference type="GeneID" id="66979066"/>
<dbReference type="PANTHER" id="PTHR45348">
    <property type="entry name" value="HYPOTHETICAL OXIDOREDUCTASE (EUROFUNG)"/>
    <property type="match status" value="1"/>
</dbReference>
<dbReference type="InterPro" id="IPR047122">
    <property type="entry name" value="Trans-enoyl_RdTase-like"/>
</dbReference>
<dbReference type="InterPro" id="IPR036291">
    <property type="entry name" value="NAD(P)-bd_dom_sf"/>
</dbReference>
<dbReference type="RefSeq" id="XP_043133229.1">
    <property type="nucleotide sequence ID" value="XM_043284438.1"/>
</dbReference>
<evidence type="ECO:0000259" key="3">
    <source>
        <dbReference type="SMART" id="SM00829"/>
    </source>
</evidence>
<dbReference type="InterPro" id="IPR013154">
    <property type="entry name" value="ADH-like_N"/>
</dbReference>
<dbReference type="InterPro" id="IPR011032">
    <property type="entry name" value="GroES-like_sf"/>
</dbReference>
<dbReference type="CDD" id="cd08249">
    <property type="entry name" value="enoyl_reductase_like"/>
    <property type="match status" value="1"/>
</dbReference>
<dbReference type="EMBL" id="AP024417">
    <property type="protein sequence ID" value="BCR84707.1"/>
    <property type="molecule type" value="Genomic_DNA"/>
</dbReference>
<keyword evidence="5" id="KW-1185">Reference proteome</keyword>
<dbReference type="Gene3D" id="3.40.50.720">
    <property type="entry name" value="NAD(P)-binding Rossmann-like Domain"/>
    <property type="match status" value="1"/>
</dbReference>
<sequence length="346" mass="37233">MARDKSNTAVIVRVPDGQSPKLSKENIQIPSPESNQVLVKISHVAQNPTDVQAFDSNAFGDGAVLGCDFVGEVVELGSGVTRYAKGDVIAGLVWGGETKGLGGYSQYCLADERISFKIPSALSREHASTVPLALATAWLALFSKDCLAIDWSSGSTVLVWGGSSSVGLYTIQLATIFGIKVVTTCSPKHANLVRSYGAKHVFDYKDPQVVEKIKQAAPGLRYVFDTIGKPNSSATASNALAGKGSLCTVRPGKANTENVVDGTKITDVLVWTAFLKDHAYGEFKWPASKADHELCSELFKKVSEWLEKDVVKPSNPKVFSGLDKVGYGFQEYRDGKVSAYKIVYKV</sequence>
<evidence type="ECO:0000313" key="5">
    <source>
        <dbReference type="Proteomes" id="UP000637239"/>
    </source>
</evidence>
<evidence type="ECO:0000313" key="4">
    <source>
        <dbReference type="EMBL" id="BCR84707.1"/>
    </source>
</evidence>
<gene>
    <name evidence="4" type="ORF">ACHE_20165S</name>
</gene>
<dbReference type="Gene3D" id="3.90.180.10">
    <property type="entry name" value="Medium-chain alcohol dehydrogenases, catalytic domain"/>
    <property type="match status" value="1"/>
</dbReference>
<organism evidence="4 5">
    <name type="scientific">Aspergillus chevalieri</name>
    <name type="common">Eurotium chevalieri</name>
    <dbReference type="NCBI Taxonomy" id="182096"/>
    <lineage>
        <taxon>Eukaryota</taxon>
        <taxon>Fungi</taxon>
        <taxon>Dikarya</taxon>
        <taxon>Ascomycota</taxon>
        <taxon>Pezizomycotina</taxon>
        <taxon>Eurotiomycetes</taxon>
        <taxon>Eurotiomycetidae</taxon>
        <taxon>Eurotiales</taxon>
        <taxon>Aspergillaceae</taxon>
        <taxon>Aspergillus</taxon>
        <taxon>Aspergillus subgen. Aspergillus</taxon>
    </lineage>
</organism>
<evidence type="ECO:0000256" key="1">
    <source>
        <dbReference type="ARBA" id="ARBA00008072"/>
    </source>
</evidence>
<dbReference type="KEGG" id="ache:ACHE_20165S"/>
<dbReference type="InterPro" id="IPR013149">
    <property type="entry name" value="ADH-like_C"/>
</dbReference>
<reference evidence="4" key="1">
    <citation type="submission" date="2021-01" db="EMBL/GenBank/DDBJ databases">
        <authorList>
            <consortium name="Aspergillus chevalieri M1 genome sequencing consortium"/>
            <person name="Kazuki M."/>
            <person name="Futagami T."/>
        </authorList>
    </citation>
    <scope>NUCLEOTIDE SEQUENCE</scope>
    <source>
        <strain evidence="4">M1</strain>
    </source>
</reference>
<name>A0A7R7ZL29_ASPCH</name>
<keyword evidence="2" id="KW-0560">Oxidoreductase</keyword>
<accession>A0A7R7ZL29</accession>
<dbReference type="AlphaFoldDB" id="A0A7R7ZL29"/>
<proteinExistence type="inferred from homology"/>
<protein>
    <recommendedName>
        <fullName evidence="3">Enoyl reductase (ER) domain-containing protein</fullName>
    </recommendedName>
</protein>
<dbReference type="SUPFAM" id="SSF51735">
    <property type="entry name" value="NAD(P)-binding Rossmann-fold domains"/>
    <property type="match status" value="1"/>
</dbReference>
<dbReference type="Proteomes" id="UP000637239">
    <property type="component" value="Chromosome 2"/>
</dbReference>
<dbReference type="GO" id="GO:0016651">
    <property type="term" value="F:oxidoreductase activity, acting on NAD(P)H"/>
    <property type="evidence" value="ECO:0007669"/>
    <property type="project" value="InterPro"/>
</dbReference>
<dbReference type="PANTHER" id="PTHR45348:SF2">
    <property type="entry name" value="ZINC-TYPE ALCOHOL DEHYDROGENASE-LIKE PROTEIN C2E1P3.01"/>
    <property type="match status" value="1"/>
</dbReference>
<comment type="similarity">
    <text evidence="1">Belongs to the zinc-containing alcohol dehydrogenase family.</text>
</comment>
<dbReference type="InterPro" id="IPR020843">
    <property type="entry name" value="ER"/>
</dbReference>